<dbReference type="GeneID" id="80905079"/>
<dbReference type="InterPro" id="IPR001810">
    <property type="entry name" value="F-box_dom"/>
</dbReference>
<gene>
    <name evidence="2" type="ORF">N0V89_001549</name>
</gene>
<reference evidence="2" key="1">
    <citation type="submission" date="2022-10" db="EMBL/GenBank/DDBJ databases">
        <title>Tapping the CABI collections for fungal endophytes: first genome assemblies for Collariella, Neodidymelliopsis, Ascochyta clinopodiicola, Didymella pomorum, Didymosphaeria variabile, Neocosmospora piperis and Neocucurbitaria cava.</title>
        <authorList>
            <person name="Hill R."/>
        </authorList>
    </citation>
    <scope>NUCLEOTIDE SEQUENCE</scope>
    <source>
        <strain evidence="2">IMI 356815</strain>
    </source>
</reference>
<keyword evidence="3" id="KW-1185">Reference proteome</keyword>
<sequence length="365" mass="40883">MSAQPPQPNPLIHGYHSKEAYSYSKEDSDAIIKTTSYHRKDFELAVIWFPPRTHTNVAASLAAEYREPTTSLGDLDKLPLELITNVCLQLDIASLFQLRQVNARGQQIVNALHEYRVITKHALNAFLALLKTRTTPCVTLGELYRNLCTQDCSLCGGYGNLVYLPTWTRCCSACLRKDASEIRSTNAAGAKRHLNLSKKAFESLPRLLTLPGTYTMDARSRSGRVNLVPTEYALSAFRDDNAGTEPTTDMKNKITMPIVCQDTLKPMQAFMACCALPSYNPRTNEVEREVSCAGCQKYKERSGGRREEPWAGPARDRVYSHTGFLAHFTWCEHAQSLWKDSNGGTITPSRLPYLCKMGGFLTPRF</sequence>
<name>A0A9W9CGU9_9PLEO</name>
<protein>
    <recommendedName>
        <fullName evidence="1">F-box domain-containing protein</fullName>
    </recommendedName>
</protein>
<dbReference type="PROSITE" id="PS50181">
    <property type="entry name" value="FBOX"/>
    <property type="match status" value="1"/>
</dbReference>
<evidence type="ECO:0000259" key="1">
    <source>
        <dbReference type="PROSITE" id="PS50181"/>
    </source>
</evidence>
<dbReference type="OrthoDB" id="2687876at2759"/>
<feature type="domain" description="F-box" evidence="1">
    <location>
        <begin position="72"/>
        <end position="118"/>
    </location>
</feature>
<accession>A0A9W9CGU9</accession>
<evidence type="ECO:0000313" key="2">
    <source>
        <dbReference type="EMBL" id="KAJ4360980.1"/>
    </source>
</evidence>
<evidence type="ECO:0000313" key="3">
    <source>
        <dbReference type="Proteomes" id="UP001140513"/>
    </source>
</evidence>
<organism evidence="2 3">
    <name type="scientific">Didymosphaeria variabile</name>
    <dbReference type="NCBI Taxonomy" id="1932322"/>
    <lineage>
        <taxon>Eukaryota</taxon>
        <taxon>Fungi</taxon>
        <taxon>Dikarya</taxon>
        <taxon>Ascomycota</taxon>
        <taxon>Pezizomycotina</taxon>
        <taxon>Dothideomycetes</taxon>
        <taxon>Pleosporomycetidae</taxon>
        <taxon>Pleosporales</taxon>
        <taxon>Massarineae</taxon>
        <taxon>Didymosphaeriaceae</taxon>
        <taxon>Didymosphaeria</taxon>
    </lineage>
</organism>
<dbReference type="RefSeq" id="XP_056077182.1">
    <property type="nucleotide sequence ID" value="XM_056210360.1"/>
</dbReference>
<proteinExistence type="predicted"/>
<dbReference type="EMBL" id="JAPEUX010000001">
    <property type="protein sequence ID" value="KAJ4360980.1"/>
    <property type="molecule type" value="Genomic_DNA"/>
</dbReference>
<dbReference type="Proteomes" id="UP001140513">
    <property type="component" value="Unassembled WGS sequence"/>
</dbReference>
<comment type="caution">
    <text evidence="2">The sequence shown here is derived from an EMBL/GenBank/DDBJ whole genome shotgun (WGS) entry which is preliminary data.</text>
</comment>
<dbReference type="AlphaFoldDB" id="A0A9W9CGU9"/>